<dbReference type="WBParaSite" id="ACRNAN_scaffold93.g18894.t1">
    <property type="protein sequence ID" value="ACRNAN_scaffold93.g18894.t1"/>
    <property type="gene ID" value="ACRNAN_scaffold93.g18894"/>
</dbReference>
<reference evidence="2" key="1">
    <citation type="submission" date="2022-11" db="UniProtKB">
        <authorList>
            <consortium name="WormBaseParasite"/>
        </authorList>
    </citation>
    <scope>IDENTIFICATION</scope>
</reference>
<organism evidence="1 2">
    <name type="scientific">Acrobeloides nanus</name>
    <dbReference type="NCBI Taxonomy" id="290746"/>
    <lineage>
        <taxon>Eukaryota</taxon>
        <taxon>Metazoa</taxon>
        <taxon>Ecdysozoa</taxon>
        <taxon>Nematoda</taxon>
        <taxon>Chromadorea</taxon>
        <taxon>Rhabditida</taxon>
        <taxon>Tylenchina</taxon>
        <taxon>Cephalobomorpha</taxon>
        <taxon>Cephaloboidea</taxon>
        <taxon>Cephalobidae</taxon>
        <taxon>Acrobeloides</taxon>
    </lineage>
</organism>
<name>A0A914EML4_9BILA</name>
<sequence length="160" mass="18767">MKSYQNLTLEILTYLKEHPKTDPNMIVPFIDELKNVAKPKKKVNLTVETIQSHPLQWIRVKNYTHEEIEAAVIYASSRFARLTELTVNWAFKAFQETNDLSDICKSFVKECHIKENRERGMCNKMFCANGPQKSHFIRILVLMNLREVVFVDLMQILLSH</sequence>
<evidence type="ECO:0000313" key="1">
    <source>
        <dbReference type="Proteomes" id="UP000887540"/>
    </source>
</evidence>
<proteinExistence type="predicted"/>
<dbReference type="Proteomes" id="UP000887540">
    <property type="component" value="Unplaced"/>
</dbReference>
<accession>A0A914EML4</accession>
<evidence type="ECO:0000313" key="2">
    <source>
        <dbReference type="WBParaSite" id="ACRNAN_scaffold93.g18894.t1"/>
    </source>
</evidence>
<dbReference type="AlphaFoldDB" id="A0A914EML4"/>
<keyword evidence="1" id="KW-1185">Reference proteome</keyword>
<protein>
    <submittedName>
        <fullName evidence="2">Uncharacterized protein</fullName>
    </submittedName>
</protein>